<dbReference type="EMBL" id="LATX01001869">
    <property type="protein sequence ID" value="KTB37136.1"/>
    <property type="molecule type" value="Genomic_DNA"/>
</dbReference>
<feature type="region of interest" description="Disordered" evidence="14">
    <location>
        <begin position="247"/>
        <end position="267"/>
    </location>
</feature>
<comment type="catalytic activity">
    <reaction evidence="11">
        <text>a 1,2-diacyl-sn-glycero-3-phosphoethanolamine(in) = a 1,2-diacyl-sn-glycero-3-phosphoethanolamine(out)</text>
        <dbReference type="Rhea" id="RHEA:38895"/>
        <dbReference type="ChEBI" id="CHEBI:64612"/>
    </reaction>
</comment>
<dbReference type="Proteomes" id="UP000054988">
    <property type="component" value="Unassembled WGS sequence"/>
</dbReference>
<feature type="compositionally biased region" description="Low complexity" evidence="14">
    <location>
        <begin position="288"/>
        <end position="309"/>
    </location>
</feature>
<keyword evidence="8" id="KW-0445">Lipid transport</keyword>
<dbReference type="PANTHER" id="PTHR13190:SF1">
    <property type="entry name" value="AUTOPHAGY-RELATED 2, ISOFORM A"/>
    <property type="match status" value="1"/>
</dbReference>
<dbReference type="GO" id="GO:0032266">
    <property type="term" value="F:phosphatidylinositol-3-phosphate binding"/>
    <property type="evidence" value="ECO:0007669"/>
    <property type="project" value="TreeGrafter"/>
</dbReference>
<evidence type="ECO:0000256" key="6">
    <source>
        <dbReference type="ARBA" id="ARBA00022824"/>
    </source>
</evidence>
<dbReference type="Pfam" id="PF13329">
    <property type="entry name" value="ATG2_CAD"/>
    <property type="match status" value="1"/>
</dbReference>
<evidence type="ECO:0000256" key="3">
    <source>
        <dbReference type="ARBA" id="ARBA00009714"/>
    </source>
</evidence>
<dbReference type="GO" id="GO:0005789">
    <property type="term" value="C:endoplasmic reticulum membrane"/>
    <property type="evidence" value="ECO:0007669"/>
    <property type="project" value="UniProtKB-SubCell"/>
</dbReference>
<comment type="catalytic activity">
    <reaction evidence="12">
        <text>a 1,2-diacyl-sn-glycero-3-phosphocholine(in) = a 1,2-diacyl-sn-glycero-3-phosphocholine(out)</text>
        <dbReference type="Rhea" id="RHEA:38571"/>
        <dbReference type="ChEBI" id="CHEBI:57643"/>
    </reaction>
</comment>
<evidence type="ECO:0000256" key="9">
    <source>
        <dbReference type="ARBA" id="ARBA00023136"/>
    </source>
</evidence>
<evidence type="ECO:0000256" key="11">
    <source>
        <dbReference type="ARBA" id="ARBA00024615"/>
    </source>
</evidence>
<evidence type="ECO:0000256" key="13">
    <source>
        <dbReference type="SAM" id="Coils"/>
    </source>
</evidence>
<comment type="catalytic activity">
    <reaction evidence="10">
        <text>a 1,2-diacyl-sn-glycero-3-phospho-L-serine(in) = a 1,2-diacyl-sn-glycero-3-phospho-L-serine(out)</text>
        <dbReference type="Rhea" id="RHEA:38663"/>
        <dbReference type="ChEBI" id="CHEBI:57262"/>
    </reaction>
</comment>
<comment type="subcellular location">
    <subcellularLocation>
        <location evidence="1">Endoplasmic reticulum membrane</location>
        <topology evidence="1">Peripheral membrane protein</topology>
    </subcellularLocation>
    <subcellularLocation>
        <location evidence="2">Preautophagosomal structure membrane</location>
        <topology evidence="2">Peripheral membrane protein</topology>
    </subcellularLocation>
</comment>
<dbReference type="GO" id="GO:0061908">
    <property type="term" value="C:phagophore"/>
    <property type="evidence" value="ECO:0007669"/>
    <property type="project" value="TreeGrafter"/>
</dbReference>
<dbReference type="GO" id="GO:0061723">
    <property type="term" value="P:glycophagy"/>
    <property type="evidence" value="ECO:0007669"/>
    <property type="project" value="TreeGrafter"/>
</dbReference>
<evidence type="ECO:0000256" key="14">
    <source>
        <dbReference type="SAM" id="MobiDB-lite"/>
    </source>
</evidence>
<evidence type="ECO:0000256" key="7">
    <source>
        <dbReference type="ARBA" id="ARBA00023006"/>
    </source>
</evidence>
<keyword evidence="13" id="KW-0175">Coiled coil</keyword>
<evidence type="ECO:0000256" key="5">
    <source>
        <dbReference type="ARBA" id="ARBA00022448"/>
    </source>
</evidence>
<evidence type="ECO:0000313" key="16">
    <source>
        <dbReference type="Proteomes" id="UP000054988"/>
    </source>
</evidence>
<dbReference type="InterPro" id="IPR026849">
    <property type="entry name" value="ATG2"/>
</dbReference>
<dbReference type="GO" id="GO:0034727">
    <property type="term" value="P:piecemeal microautophagy of the nucleus"/>
    <property type="evidence" value="ECO:0007669"/>
    <property type="project" value="TreeGrafter"/>
</dbReference>
<dbReference type="GO" id="GO:0061709">
    <property type="term" value="P:reticulophagy"/>
    <property type="evidence" value="ECO:0007669"/>
    <property type="project" value="TreeGrafter"/>
</dbReference>
<dbReference type="PANTHER" id="PTHR13190">
    <property type="entry name" value="AUTOPHAGY-RELATED 2, ISOFORM A"/>
    <property type="match status" value="1"/>
</dbReference>
<comment type="similarity">
    <text evidence="3">Belongs to the ATG2 family.</text>
</comment>
<keyword evidence="5" id="KW-0813">Transport</keyword>
<feature type="region of interest" description="Disordered" evidence="14">
    <location>
        <begin position="1320"/>
        <end position="1339"/>
    </location>
</feature>
<evidence type="ECO:0000256" key="12">
    <source>
        <dbReference type="ARBA" id="ARBA00024631"/>
    </source>
</evidence>
<name>A0A0W0FLH4_MONRR</name>
<protein>
    <recommendedName>
        <fullName evidence="4">Autophagy-related protein 2</fullName>
    </recommendedName>
</protein>
<evidence type="ECO:0000256" key="8">
    <source>
        <dbReference type="ARBA" id="ARBA00023055"/>
    </source>
</evidence>
<sequence length="1934" mass="212188">MASWLPSWLPSLPELPSTNYFSLPSSIQGRFISFVLKRSLGHLLKPGQLDPHQIDSQVGSGYIQVNDLELDTNAVNNLLTGLPIDLDQGTIASVTAHIPWPNPLKATIGFSLTSLHLIFRIRPAERVTPSEVNLSDSVASYAESFIHGELNSAEEATLKQSFREEFDEQVGTDDHNVPGGVNPFLQNPEELDTSDTDPEGISIFAVLIERLVARFECDAKDTKITIIHPGSSRTTISIADIRYRTEVRDEEGERGQIPEDNHGETRTVSVSGITLHILDLQEEHNLHSSSQSRTDTPPSPTSSESSMDDNAQWAMSQSLAFLPPRAASPESSVSGSMYQSAISTHSSGTETSGPTGPHPVHPSIETKDDTILSFGTEPIVIQLTTPPLSALHTGRGFADAIRLSVKAGVIRIALRAWHIRGITQLAGVFKSQSTPEPPIREASPSSGGPVIQISADVGGIVMMLLPRPIEGSDSSTALERFFAHPLIPSYLPQGYVRLHIDSISSTVSINSSKSISMASSLSIGDISLFSFQQISTGGDSFKHIAIPVLITDRLLPTQYSSVHHHPVSPMSLGESMEMPSFDVADWTSERNYHTGVKLSFWRTKQKQQPANRRTSTSSASIGVTPAVSLTFNIKLRGSVQIGEMEVKTTSFHAFVDIRALAAENGVMAFFNDLSALPLSSPQGSPPDTPIASHQRQAENRMLQSQVLKELDLDLNYLDECSPREPKRGVMKKRKQSYDVKEEPQFTMRVRIPLVRIQTRCPPVSGKMPRSGALILDLHDIEISVGEKPLGAKATSFGEKFHALEGNVALATEFGRILISLAPSGSEYTHGVLSLGPLHKGDAAEESQYIPIGLKPKIAFTQSKPRNPNASVTSTLNLIFPSIVVDISKETIDGLQYWADDVSQALQNAFDSGKATDQINSRDTSIIGSKYFVSSRAGSGDGSTFEVNEKKNDVAVKVIIHEAFVRILLPRRAQSGNLVVPFDLLASDVDVLVELKPEGRDQTVITLAVMELSVLNHAAVPQNATLLSLSSPRNLLIASKPIVKFRFTSLTIPESSSKESRMRVSLWGFTFNFSPDINWIQDLIHFASAPPGAFETVVPSERTKITLKINNGSVKVTAPKHPGAFILHTGEADLSAEISGSSTTNDFDLAVTSTAFLAIDDIAGFNDVDVPTPREGLNLWTKRGYALLAEINNLRLGFHSNKDSKAPDTKILIDTLGLRLHFCADTMSAVTGFIGDLASAFSPEVKEPQPKPKRRPKVISRGQEETTSSMLSSVDDLAFKRVPQVGPAPDMIYDDLPTNLDYLDESFGAAAGLREMCDEDLDDFDDNDIGPSTSPESTPGLVSKVGGETIRMLRPEGLSIVDHYFDTLPPETTNEPARETTFQVNIRNTKINVFLYDGYDWVYTRRTIENEMKEMRKRLAKIRQLVANGQTQDPEIEETSALLFNSVYIGLQQDANDLEPNDLVAAIDEELKEDLEIATQSSWQSLPPPASGKLNTLSTRTTGRRLTRSKGPSIEFHVSGLNATLDQYLPKEEMSSKLFATVDNLEILDHIKTSTWKKFLTALRSDSRGNIRETGSNMVKFELRTLRPVPGDPSEESRLRARAKILPLRLHVDQDALDFLKKFFSFKDSRDVAPPGDPDDGIYFQLAEIFPVDLKLDYKPRRVDYRALREGRTIELMNFFHFDGAEMTLRHITLSGITGWPRLGELLNDLWTPDVKATQLMDVISGVSPIRSVVNVGSGIADLVLLPISQYKKDGRIVRGIQKGTTAFVKSTATEAIKLGARLATGTQVILEHAEGVLGNEFRHPITAETLQISTTGEQVGINAADLEDFSEEDLDLISKYAEQPMNVKEGFQSAYKSLQRNFNSAAQTILAVPMEVYERSGNEGPVRSVIRAVPIAVLKPMIGASEAVSKTLLGLHNSLDPNLRHDYDAKYKQR</sequence>
<proteinExistence type="inferred from homology"/>
<feature type="region of interest" description="Disordered" evidence="14">
    <location>
        <begin position="284"/>
        <end position="309"/>
    </location>
</feature>
<dbReference type="eggNOG" id="KOG2993">
    <property type="taxonomic scope" value="Eukaryota"/>
</dbReference>
<dbReference type="GO" id="GO:0043495">
    <property type="term" value="F:protein-membrane adaptor activity"/>
    <property type="evidence" value="ECO:0007669"/>
    <property type="project" value="TreeGrafter"/>
</dbReference>
<reference evidence="15 16" key="1">
    <citation type="submission" date="2015-12" db="EMBL/GenBank/DDBJ databases">
        <title>Draft genome sequence of Moniliophthora roreri, the causal agent of frosty pod rot of cacao.</title>
        <authorList>
            <person name="Aime M.C."/>
            <person name="Diaz-Valderrama J.R."/>
            <person name="Kijpornyongpan T."/>
            <person name="Phillips-Mora W."/>
        </authorList>
    </citation>
    <scope>NUCLEOTIDE SEQUENCE [LARGE SCALE GENOMIC DNA]</scope>
    <source>
        <strain evidence="15 16">MCA 2952</strain>
    </source>
</reference>
<organism evidence="15 16">
    <name type="scientific">Moniliophthora roreri</name>
    <name type="common">Frosty pod rot fungus</name>
    <name type="synonym">Monilia roreri</name>
    <dbReference type="NCBI Taxonomy" id="221103"/>
    <lineage>
        <taxon>Eukaryota</taxon>
        <taxon>Fungi</taxon>
        <taxon>Dikarya</taxon>
        <taxon>Basidiomycota</taxon>
        <taxon>Agaricomycotina</taxon>
        <taxon>Agaricomycetes</taxon>
        <taxon>Agaricomycetidae</taxon>
        <taxon>Agaricales</taxon>
        <taxon>Marasmiineae</taxon>
        <taxon>Marasmiaceae</taxon>
        <taxon>Moniliophthora</taxon>
    </lineage>
</organism>
<evidence type="ECO:0000256" key="1">
    <source>
        <dbReference type="ARBA" id="ARBA00004406"/>
    </source>
</evidence>
<keyword evidence="6" id="KW-0256">Endoplasmic reticulum</keyword>
<feature type="compositionally biased region" description="Polar residues" evidence="14">
    <location>
        <begin position="329"/>
        <end position="354"/>
    </location>
</feature>
<dbReference type="GO" id="GO:0000422">
    <property type="term" value="P:autophagy of mitochondrion"/>
    <property type="evidence" value="ECO:0007669"/>
    <property type="project" value="TreeGrafter"/>
</dbReference>
<dbReference type="GO" id="GO:0000045">
    <property type="term" value="P:autophagosome assembly"/>
    <property type="evidence" value="ECO:0007669"/>
    <property type="project" value="TreeGrafter"/>
</dbReference>
<comment type="caution">
    <text evidence="15">The sequence shown here is derived from an EMBL/GenBank/DDBJ whole genome shotgun (WGS) entry which is preliminary data.</text>
</comment>
<gene>
    <name evidence="15" type="ORF">WG66_10306</name>
</gene>
<evidence type="ECO:0000313" key="15">
    <source>
        <dbReference type="EMBL" id="KTB37136.1"/>
    </source>
</evidence>
<keyword evidence="7" id="KW-0072">Autophagy</keyword>
<accession>A0A0W0FLH4</accession>
<dbReference type="GO" id="GO:0006869">
    <property type="term" value="P:lipid transport"/>
    <property type="evidence" value="ECO:0007669"/>
    <property type="project" value="UniProtKB-KW"/>
</dbReference>
<evidence type="ECO:0000256" key="4">
    <source>
        <dbReference type="ARBA" id="ARBA00018070"/>
    </source>
</evidence>
<feature type="region of interest" description="Disordered" evidence="14">
    <location>
        <begin position="1242"/>
        <end position="1271"/>
    </location>
</feature>
<feature type="coiled-coil region" evidence="13">
    <location>
        <begin position="1404"/>
        <end position="1431"/>
    </location>
</feature>
<keyword evidence="9" id="KW-0472">Membrane</keyword>
<feature type="region of interest" description="Disordered" evidence="14">
    <location>
        <begin position="325"/>
        <end position="364"/>
    </location>
</feature>
<evidence type="ECO:0000256" key="10">
    <source>
        <dbReference type="ARBA" id="ARBA00024479"/>
    </source>
</evidence>
<feature type="compositionally biased region" description="Basic and acidic residues" evidence="14">
    <location>
        <begin position="247"/>
        <end position="265"/>
    </location>
</feature>
<dbReference type="GO" id="GO:0034045">
    <property type="term" value="C:phagophore assembly site membrane"/>
    <property type="evidence" value="ECO:0007669"/>
    <property type="project" value="UniProtKB-SubCell"/>
</dbReference>
<evidence type="ECO:0000256" key="2">
    <source>
        <dbReference type="ARBA" id="ARBA00004623"/>
    </source>
</evidence>